<dbReference type="Proteomes" id="UP000186922">
    <property type="component" value="Unassembled WGS sequence"/>
</dbReference>
<accession>A0A1D1UMF8</accession>
<evidence type="ECO:0000313" key="3">
    <source>
        <dbReference type="Proteomes" id="UP000186922"/>
    </source>
</evidence>
<dbReference type="EMBL" id="BDGG01000001">
    <property type="protein sequence ID" value="GAU90621.1"/>
    <property type="molecule type" value="Genomic_DNA"/>
</dbReference>
<feature type="region of interest" description="Disordered" evidence="1">
    <location>
        <begin position="124"/>
        <end position="148"/>
    </location>
</feature>
<name>A0A1D1UMF8_RAMVA</name>
<protein>
    <submittedName>
        <fullName evidence="2">Uncharacterized protein</fullName>
    </submittedName>
</protein>
<organism evidence="2 3">
    <name type="scientific">Ramazzottius varieornatus</name>
    <name type="common">Water bear</name>
    <name type="synonym">Tardigrade</name>
    <dbReference type="NCBI Taxonomy" id="947166"/>
    <lineage>
        <taxon>Eukaryota</taxon>
        <taxon>Metazoa</taxon>
        <taxon>Ecdysozoa</taxon>
        <taxon>Tardigrada</taxon>
        <taxon>Eutardigrada</taxon>
        <taxon>Parachela</taxon>
        <taxon>Hypsibioidea</taxon>
        <taxon>Ramazzottiidae</taxon>
        <taxon>Ramazzottius</taxon>
    </lineage>
</organism>
<comment type="caution">
    <text evidence="2">The sequence shown here is derived from an EMBL/GenBank/DDBJ whole genome shotgun (WGS) entry which is preliminary data.</text>
</comment>
<gene>
    <name evidence="2" type="primary">RvY_03014-1</name>
    <name evidence="2" type="synonym">RvY_03014.1</name>
    <name evidence="2" type="ORF">RvY_03014</name>
</gene>
<evidence type="ECO:0000256" key="1">
    <source>
        <dbReference type="SAM" id="MobiDB-lite"/>
    </source>
</evidence>
<proteinExistence type="predicted"/>
<reference evidence="2 3" key="1">
    <citation type="journal article" date="2016" name="Nat. Commun.">
        <title>Extremotolerant tardigrade genome and improved radiotolerance of human cultured cells by tardigrade-unique protein.</title>
        <authorList>
            <person name="Hashimoto T."/>
            <person name="Horikawa D.D."/>
            <person name="Saito Y."/>
            <person name="Kuwahara H."/>
            <person name="Kozuka-Hata H."/>
            <person name="Shin-I T."/>
            <person name="Minakuchi Y."/>
            <person name="Ohishi K."/>
            <person name="Motoyama A."/>
            <person name="Aizu T."/>
            <person name="Enomoto A."/>
            <person name="Kondo K."/>
            <person name="Tanaka S."/>
            <person name="Hara Y."/>
            <person name="Koshikawa S."/>
            <person name="Sagara H."/>
            <person name="Miura T."/>
            <person name="Yokobori S."/>
            <person name="Miyagawa K."/>
            <person name="Suzuki Y."/>
            <person name="Kubo T."/>
            <person name="Oyama M."/>
            <person name="Kohara Y."/>
            <person name="Fujiyama A."/>
            <person name="Arakawa K."/>
            <person name="Katayama T."/>
            <person name="Toyoda A."/>
            <person name="Kunieda T."/>
        </authorList>
    </citation>
    <scope>NUCLEOTIDE SEQUENCE [LARGE SCALE GENOMIC DNA]</scope>
    <source>
        <strain evidence="2 3">YOKOZUNA-1</strain>
    </source>
</reference>
<evidence type="ECO:0000313" key="2">
    <source>
        <dbReference type="EMBL" id="GAU90621.1"/>
    </source>
</evidence>
<sequence>MNRGQDDQPGTSPPLQSFLAHFPPVTFHTNCPQVISQKTTGLLYLLERIVRDFAVHAARRDVHLMSDTSGNPLAPHKSDLFYRRSSVTLSNHQHVLAHEKTLLRTYIKLRFQEATREFVKARGDTSGHKKIKQQMLHQRSCQVQEAIP</sequence>
<feature type="compositionally biased region" description="Polar residues" evidence="1">
    <location>
        <begin position="135"/>
        <end position="148"/>
    </location>
</feature>
<dbReference type="AlphaFoldDB" id="A0A1D1UMF8"/>
<keyword evidence="3" id="KW-1185">Reference proteome</keyword>